<accession>A0ABM5L899</accession>
<keyword evidence="11" id="KW-1185">Reference proteome</keyword>
<feature type="domain" description="MYND-type" evidence="9">
    <location>
        <begin position="155"/>
        <end position="194"/>
    </location>
</feature>
<dbReference type="EnsemblMetazoa" id="XM_050662702.1">
    <property type="protein sequence ID" value="XP_050518659.1"/>
    <property type="gene ID" value="LOC114329010"/>
</dbReference>
<name>A0ABM5L899_DIAVI</name>
<evidence type="ECO:0000256" key="5">
    <source>
        <dbReference type="ARBA" id="ARBA00022771"/>
    </source>
</evidence>
<evidence type="ECO:0000256" key="4">
    <source>
        <dbReference type="ARBA" id="ARBA00022723"/>
    </source>
</evidence>
<dbReference type="Gene3D" id="1.10.220.160">
    <property type="match status" value="1"/>
</dbReference>
<keyword evidence="4" id="KW-0479">Metal-binding</keyword>
<dbReference type="PANTHER" id="PTHR46165">
    <property type="entry name" value="SET AND MYND DOMAIN-CONTAINING PROTEIN 4"/>
    <property type="match status" value="1"/>
</dbReference>
<dbReference type="SMART" id="SM00317">
    <property type="entry name" value="SET"/>
    <property type="match status" value="1"/>
</dbReference>
<dbReference type="PROSITE" id="PS50865">
    <property type="entry name" value="ZF_MYND_2"/>
    <property type="match status" value="1"/>
</dbReference>
<dbReference type="InterPro" id="IPR052097">
    <property type="entry name" value="SET-MYND_domain_protein"/>
</dbReference>
<dbReference type="Gene3D" id="2.170.270.10">
    <property type="entry name" value="SET domain"/>
    <property type="match status" value="1"/>
</dbReference>
<protein>
    <recommendedName>
        <fullName evidence="12">SET domain-containing protein SmydA-8-like</fullName>
    </recommendedName>
</protein>
<feature type="domain" description="SET" evidence="8">
    <location>
        <begin position="102"/>
        <end position="379"/>
    </location>
</feature>
<dbReference type="SUPFAM" id="SSF82199">
    <property type="entry name" value="SET domain"/>
    <property type="match status" value="1"/>
</dbReference>
<dbReference type="PROSITE" id="PS50280">
    <property type="entry name" value="SET"/>
    <property type="match status" value="1"/>
</dbReference>
<evidence type="ECO:0000256" key="2">
    <source>
        <dbReference type="ARBA" id="ARBA00022679"/>
    </source>
</evidence>
<keyword evidence="2" id="KW-0808">Transferase</keyword>
<dbReference type="GeneID" id="114329010"/>
<dbReference type="InterPro" id="IPR046341">
    <property type="entry name" value="SET_dom_sf"/>
</dbReference>
<evidence type="ECO:0000256" key="6">
    <source>
        <dbReference type="ARBA" id="ARBA00022833"/>
    </source>
</evidence>
<keyword evidence="5 7" id="KW-0863">Zinc-finger</keyword>
<keyword evidence="3" id="KW-0949">S-adenosyl-L-methionine</keyword>
<evidence type="ECO:0000256" key="7">
    <source>
        <dbReference type="PROSITE-ProRule" id="PRU00134"/>
    </source>
</evidence>
<evidence type="ECO:0000313" key="10">
    <source>
        <dbReference type="EnsemblMetazoa" id="XP_050518659.1"/>
    </source>
</evidence>
<sequence length="629" mass="72831">MEMTEFEKSVILKQLAKEKKIANSTFTFTEEYDNEFDAFAKYYAAIKSNGFISKILQEIDLMRDPCQLFEKVSKKSQYQQLDLHYEDLAISNRNQNICYATDMVELQTTAESGRHLIAAQNLCTNTVLINEIPTVLQVTPLCKCLGNEATSLYRCHHCGIGCGTFYTCVTCNLCIFCSRTCYEIAYEEYHAYECDGVQRHFWPIWDDTDYSYLSLRMMLYGASRDFDASSGSSFYGNSSNNYPYIYDLETHFRDMSTEQINKVLYSSAKNLLYLINKSNFFTKFKHKGCMDKFSLYIGGLMVKHYCQAQINNVLLTFPNLNLASGLNTMSGTGKAICPTIALINHACNPNATIIVYAHYIVVKTIRPIRQGEEITLCYSEINGFLPLEDRRLVTQHFLFFTCRCLICELEEAANERPFKCPSCENTAIKEIEMGVRKCSGFCALCHRSVNMNHISREMKNVSKYRKLYYSSFSIEHLEKIAECYKTIFPPNSLQLLDIYNILYEKHLLWGGNEHPMERLKYGLLIFEIIETIFSRLYPPLLAGKLLFLVNVFETVEGITQNRDIPPEEFELLKKYVKEVFQIKNDLLFYLPLDKISYYVTLQSKVKIEFDWVIEIIKLISSYEAKIDDL</sequence>
<dbReference type="RefSeq" id="XP_050518659.1">
    <property type="nucleotide sequence ID" value="XM_050662702.1"/>
</dbReference>
<evidence type="ECO:0008006" key="12">
    <source>
        <dbReference type="Google" id="ProtNLM"/>
    </source>
</evidence>
<dbReference type="Gene3D" id="6.10.140.2220">
    <property type="match status" value="1"/>
</dbReference>
<dbReference type="PROSITE" id="PS01360">
    <property type="entry name" value="ZF_MYND_1"/>
    <property type="match status" value="1"/>
</dbReference>
<proteinExistence type="predicted"/>
<dbReference type="PANTHER" id="PTHR46165:SF2">
    <property type="entry name" value="SET AND MYND DOMAIN-CONTAINING PROTEIN 4"/>
    <property type="match status" value="1"/>
</dbReference>
<reference evidence="10" key="1">
    <citation type="submission" date="2025-05" db="UniProtKB">
        <authorList>
            <consortium name="EnsemblMetazoa"/>
        </authorList>
    </citation>
    <scope>IDENTIFICATION</scope>
</reference>
<organism evidence="10 11">
    <name type="scientific">Diabrotica virgifera virgifera</name>
    <name type="common">western corn rootworm</name>
    <dbReference type="NCBI Taxonomy" id="50390"/>
    <lineage>
        <taxon>Eukaryota</taxon>
        <taxon>Metazoa</taxon>
        <taxon>Ecdysozoa</taxon>
        <taxon>Arthropoda</taxon>
        <taxon>Hexapoda</taxon>
        <taxon>Insecta</taxon>
        <taxon>Pterygota</taxon>
        <taxon>Neoptera</taxon>
        <taxon>Endopterygota</taxon>
        <taxon>Coleoptera</taxon>
        <taxon>Polyphaga</taxon>
        <taxon>Cucujiformia</taxon>
        <taxon>Chrysomeloidea</taxon>
        <taxon>Chrysomelidae</taxon>
        <taxon>Galerucinae</taxon>
        <taxon>Diabroticina</taxon>
        <taxon>Diabroticites</taxon>
        <taxon>Diabrotica</taxon>
    </lineage>
</organism>
<evidence type="ECO:0000256" key="3">
    <source>
        <dbReference type="ARBA" id="ARBA00022691"/>
    </source>
</evidence>
<keyword evidence="1" id="KW-0489">Methyltransferase</keyword>
<dbReference type="Pfam" id="PF00856">
    <property type="entry name" value="SET"/>
    <property type="match status" value="1"/>
</dbReference>
<evidence type="ECO:0000259" key="9">
    <source>
        <dbReference type="PROSITE" id="PS50865"/>
    </source>
</evidence>
<evidence type="ECO:0000259" key="8">
    <source>
        <dbReference type="PROSITE" id="PS50280"/>
    </source>
</evidence>
<dbReference type="InterPro" id="IPR001214">
    <property type="entry name" value="SET_dom"/>
</dbReference>
<dbReference type="InterPro" id="IPR002893">
    <property type="entry name" value="Znf_MYND"/>
</dbReference>
<evidence type="ECO:0000313" key="11">
    <source>
        <dbReference type="Proteomes" id="UP001652700"/>
    </source>
</evidence>
<evidence type="ECO:0000256" key="1">
    <source>
        <dbReference type="ARBA" id="ARBA00022603"/>
    </source>
</evidence>
<dbReference type="Proteomes" id="UP001652700">
    <property type="component" value="Unplaced"/>
</dbReference>
<keyword evidence="6" id="KW-0862">Zinc</keyword>